<feature type="compositionally biased region" description="Basic and acidic residues" evidence="6">
    <location>
        <begin position="1035"/>
        <end position="1047"/>
    </location>
</feature>
<dbReference type="VEuPathDB" id="FungiDB:EYZ11_003654"/>
<feature type="compositionally biased region" description="Basic residues" evidence="6">
    <location>
        <begin position="629"/>
        <end position="642"/>
    </location>
</feature>
<feature type="compositionally biased region" description="Basic and acidic residues" evidence="6">
    <location>
        <begin position="1394"/>
        <end position="1406"/>
    </location>
</feature>
<feature type="compositionally biased region" description="Polar residues" evidence="6">
    <location>
        <begin position="612"/>
        <end position="627"/>
    </location>
</feature>
<protein>
    <recommendedName>
        <fullName evidence="7">Ubiquitin-like protease family profile domain-containing protein</fullName>
    </recommendedName>
</protein>
<keyword evidence="3" id="KW-0645">Protease</keyword>
<evidence type="ECO:0000259" key="7">
    <source>
        <dbReference type="PROSITE" id="PS50600"/>
    </source>
</evidence>
<feature type="region of interest" description="Disordered" evidence="6">
    <location>
        <begin position="534"/>
        <end position="644"/>
    </location>
</feature>
<dbReference type="InterPro" id="IPR051947">
    <property type="entry name" value="Sentrin-specific_protease"/>
</dbReference>
<feature type="compositionally biased region" description="Polar residues" evidence="6">
    <location>
        <begin position="1"/>
        <end position="17"/>
    </location>
</feature>
<feature type="region of interest" description="Disordered" evidence="6">
    <location>
        <begin position="310"/>
        <end position="464"/>
    </location>
</feature>
<organism evidence="8 9">
    <name type="scientific">Aspergillus tanneri</name>
    <dbReference type="NCBI Taxonomy" id="1220188"/>
    <lineage>
        <taxon>Eukaryota</taxon>
        <taxon>Fungi</taxon>
        <taxon>Dikarya</taxon>
        <taxon>Ascomycota</taxon>
        <taxon>Pezizomycotina</taxon>
        <taxon>Eurotiomycetes</taxon>
        <taxon>Eurotiomycetidae</taxon>
        <taxon>Eurotiales</taxon>
        <taxon>Aspergillaceae</taxon>
        <taxon>Aspergillus</taxon>
        <taxon>Aspergillus subgen. Circumdati</taxon>
    </lineage>
</organism>
<dbReference type="InterPro" id="IPR003653">
    <property type="entry name" value="Peptidase_C48_C"/>
</dbReference>
<evidence type="ECO:0000256" key="1">
    <source>
        <dbReference type="ARBA" id="ARBA00005234"/>
    </source>
</evidence>
<dbReference type="SUPFAM" id="SSF55418">
    <property type="entry name" value="eIF4e-like"/>
    <property type="match status" value="1"/>
</dbReference>
<feature type="compositionally biased region" description="Low complexity" evidence="6">
    <location>
        <begin position="1110"/>
        <end position="1127"/>
    </location>
</feature>
<dbReference type="Pfam" id="PF02902">
    <property type="entry name" value="Peptidase_C48"/>
    <property type="match status" value="1"/>
</dbReference>
<comment type="similarity">
    <text evidence="1">Belongs to the peptidase C48 family.</text>
</comment>
<evidence type="ECO:0000256" key="3">
    <source>
        <dbReference type="ARBA" id="ARBA00022670"/>
    </source>
</evidence>
<dbReference type="InterPro" id="IPR038765">
    <property type="entry name" value="Papain-like_cys_pep_sf"/>
</dbReference>
<feature type="region of interest" description="Disordered" evidence="6">
    <location>
        <begin position="1"/>
        <end position="70"/>
    </location>
</feature>
<dbReference type="FunFam" id="3.30.760.10:FF:000015">
    <property type="entry name" value="Translation initiation factor eIF4E3, putative"/>
    <property type="match status" value="1"/>
</dbReference>
<dbReference type="GO" id="GO:0005634">
    <property type="term" value="C:nucleus"/>
    <property type="evidence" value="ECO:0007669"/>
    <property type="project" value="TreeGrafter"/>
</dbReference>
<evidence type="ECO:0000256" key="5">
    <source>
        <dbReference type="ARBA" id="ARBA00022801"/>
    </source>
</evidence>
<dbReference type="GO" id="GO:0070139">
    <property type="term" value="F:SUMO-specific endopeptidase activity"/>
    <property type="evidence" value="ECO:0007669"/>
    <property type="project" value="TreeGrafter"/>
</dbReference>
<dbReference type="Gene3D" id="3.40.395.10">
    <property type="entry name" value="Adenoviral Proteinase, Chain A"/>
    <property type="match status" value="1"/>
</dbReference>
<feature type="region of interest" description="Disordered" evidence="6">
    <location>
        <begin position="85"/>
        <end position="126"/>
    </location>
</feature>
<accession>A0A5M9M8D8</accession>
<feature type="region of interest" description="Disordered" evidence="6">
    <location>
        <begin position="767"/>
        <end position="822"/>
    </location>
</feature>
<feature type="compositionally biased region" description="Basic and acidic residues" evidence="6">
    <location>
        <begin position="1435"/>
        <end position="1446"/>
    </location>
</feature>
<evidence type="ECO:0000256" key="4">
    <source>
        <dbReference type="ARBA" id="ARBA00022786"/>
    </source>
</evidence>
<feature type="region of interest" description="Disordered" evidence="6">
    <location>
        <begin position="477"/>
        <end position="501"/>
    </location>
</feature>
<evidence type="ECO:0000256" key="2">
    <source>
        <dbReference type="ARBA" id="ARBA00022553"/>
    </source>
</evidence>
<dbReference type="InterPro" id="IPR019770">
    <property type="entry name" value="TIF_eIF_4E_CS"/>
</dbReference>
<dbReference type="GO" id="GO:0016926">
    <property type="term" value="P:protein desumoylation"/>
    <property type="evidence" value="ECO:0007669"/>
    <property type="project" value="TreeGrafter"/>
</dbReference>
<feature type="compositionally biased region" description="Basic residues" evidence="6">
    <location>
        <begin position="1489"/>
        <end position="1500"/>
    </location>
</feature>
<feature type="region of interest" description="Disordered" evidence="6">
    <location>
        <begin position="1021"/>
        <end position="1159"/>
    </location>
</feature>
<feature type="compositionally biased region" description="Basic and acidic residues" evidence="6">
    <location>
        <begin position="767"/>
        <end position="782"/>
    </location>
</feature>
<feature type="region of interest" description="Disordered" evidence="6">
    <location>
        <begin position="1318"/>
        <end position="1500"/>
    </location>
</feature>
<dbReference type="RefSeq" id="XP_033422393.1">
    <property type="nucleotide sequence ID" value="XM_033574375.1"/>
</dbReference>
<feature type="compositionally biased region" description="Basic and acidic residues" evidence="6">
    <location>
        <begin position="594"/>
        <end position="606"/>
    </location>
</feature>
<feature type="compositionally biased region" description="Basic and acidic residues" evidence="6">
    <location>
        <begin position="1062"/>
        <end position="1075"/>
    </location>
</feature>
<feature type="region of interest" description="Disordered" evidence="6">
    <location>
        <begin position="862"/>
        <end position="894"/>
    </location>
</feature>
<dbReference type="GO" id="GO:0003723">
    <property type="term" value="F:RNA binding"/>
    <property type="evidence" value="ECO:0007669"/>
    <property type="project" value="InterPro"/>
</dbReference>
<dbReference type="PANTHER" id="PTHR46896:SF3">
    <property type="entry name" value="FI06413P-RELATED"/>
    <property type="match status" value="1"/>
</dbReference>
<reference evidence="8 9" key="1">
    <citation type="submission" date="2019-08" db="EMBL/GenBank/DDBJ databases">
        <title>The genome sequence of a newly discovered highly antifungal drug resistant Aspergillus species, Aspergillus tanneri NIH 1004.</title>
        <authorList>
            <person name="Mounaud S."/>
            <person name="Singh I."/>
            <person name="Joardar V."/>
            <person name="Pakala S."/>
            <person name="Pakala S."/>
            <person name="Venepally P."/>
            <person name="Chung J.K."/>
            <person name="Losada L."/>
            <person name="Nierman W.C."/>
        </authorList>
    </citation>
    <scope>NUCLEOTIDE SEQUENCE [LARGE SCALE GENOMIC DNA]</scope>
    <source>
        <strain evidence="8 9">NIH1004</strain>
    </source>
</reference>
<dbReference type="OrthoDB" id="442460at2759"/>
<feature type="compositionally biased region" description="Low complexity" evidence="6">
    <location>
        <begin position="437"/>
        <end position="448"/>
    </location>
</feature>
<dbReference type="InterPro" id="IPR023398">
    <property type="entry name" value="TIF_eIF4e-like"/>
</dbReference>
<dbReference type="EMBL" id="QUQM01000005">
    <property type="protein sequence ID" value="KAA8643031.1"/>
    <property type="molecule type" value="Genomic_DNA"/>
</dbReference>
<feature type="compositionally biased region" description="Basic and acidic residues" evidence="6">
    <location>
        <begin position="24"/>
        <end position="36"/>
    </location>
</feature>
<feature type="compositionally biased region" description="Basic and acidic residues" evidence="6">
    <location>
        <begin position="318"/>
        <end position="340"/>
    </location>
</feature>
<dbReference type="Proteomes" id="UP000324241">
    <property type="component" value="Unassembled WGS sequence"/>
</dbReference>
<proteinExistence type="inferred from homology"/>
<dbReference type="Gene3D" id="3.30.760.10">
    <property type="entry name" value="RNA Cap, Translation Initiation Factor Eif4e"/>
    <property type="match status" value="1"/>
</dbReference>
<feature type="compositionally biased region" description="Basic residues" evidence="6">
    <location>
        <begin position="1144"/>
        <end position="1155"/>
    </location>
</feature>
<keyword evidence="5" id="KW-0378">Hydrolase</keyword>
<keyword evidence="4" id="KW-0833">Ubl conjugation pathway</keyword>
<feature type="compositionally biased region" description="Low complexity" evidence="6">
    <location>
        <begin position="56"/>
        <end position="70"/>
    </location>
</feature>
<feature type="compositionally biased region" description="Basic and acidic residues" evidence="6">
    <location>
        <begin position="1085"/>
        <end position="1094"/>
    </location>
</feature>
<dbReference type="Pfam" id="PF01652">
    <property type="entry name" value="IF4E"/>
    <property type="match status" value="1"/>
</dbReference>
<dbReference type="GeneID" id="54332495"/>
<dbReference type="PROSITE" id="PS50600">
    <property type="entry name" value="ULP_PROTEASE"/>
    <property type="match status" value="1"/>
</dbReference>
<name>A0A5M9M8D8_9EURO</name>
<dbReference type="GO" id="GO:0005737">
    <property type="term" value="C:cytoplasm"/>
    <property type="evidence" value="ECO:0007669"/>
    <property type="project" value="InterPro"/>
</dbReference>
<evidence type="ECO:0000313" key="8">
    <source>
        <dbReference type="EMBL" id="KAA8643031.1"/>
    </source>
</evidence>
<feature type="domain" description="Ubiquitin-like protease family profile" evidence="7">
    <location>
        <begin position="911"/>
        <end position="1231"/>
    </location>
</feature>
<evidence type="ECO:0000313" key="9">
    <source>
        <dbReference type="Proteomes" id="UP000324241"/>
    </source>
</evidence>
<feature type="compositionally biased region" description="Basic and acidic residues" evidence="6">
    <location>
        <begin position="394"/>
        <end position="411"/>
    </location>
</feature>
<dbReference type="PROSITE" id="PS00813">
    <property type="entry name" value="IF4E"/>
    <property type="match status" value="1"/>
</dbReference>
<keyword evidence="2" id="KW-0597">Phosphoprotein</keyword>
<feature type="compositionally biased region" description="Basic and acidic residues" evidence="6">
    <location>
        <begin position="789"/>
        <end position="804"/>
    </location>
</feature>
<dbReference type="PANTHER" id="PTHR46896">
    <property type="entry name" value="SENTRIN-SPECIFIC PROTEASE"/>
    <property type="match status" value="1"/>
</dbReference>
<feature type="compositionally biased region" description="Basic and acidic residues" evidence="6">
    <location>
        <begin position="560"/>
        <end position="571"/>
    </location>
</feature>
<dbReference type="SUPFAM" id="SSF54001">
    <property type="entry name" value="Cysteine proteinases"/>
    <property type="match status" value="1"/>
</dbReference>
<gene>
    <name evidence="8" type="ORF">ATNIH1004_009793</name>
</gene>
<dbReference type="GO" id="GO:0006508">
    <property type="term" value="P:proteolysis"/>
    <property type="evidence" value="ECO:0007669"/>
    <property type="project" value="UniProtKB-KW"/>
</dbReference>
<comment type="caution">
    <text evidence="8">The sequence shown here is derived from an EMBL/GenBank/DDBJ whole genome shotgun (WGS) entry which is preliminary data.</text>
</comment>
<evidence type="ECO:0000256" key="6">
    <source>
        <dbReference type="SAM" id="MobiDB-lite"/>
    </source>
</evidence>
<dbReference type="GO" id="GO:0003743">
    <property type="term" value="F:translation initiation factor activity"/>
    <property type="evidence" value="ECO:0007669"/>
    <property type="project" value="InterPro"/>
</dbReference>
<feature type="compositionally biased region" description="Polar residues" evidence="6">
    <location>
        <begin position="1318"/>
        <end position="1342"/>
    </location>
</feature>
<dbReference type="VEuPathDB" id="FungiDB:EYZ11_003644"/>
<sequence length="1500" mass="166548">MDNANLWTRRSNTSKLSLSMAGTDGKEGGARVEIPRTSKRFGPDSSHGRSNPFNALSPLSGGVSSPSTNASSAFGLGSGAFASFGAPKTPGGGSDVKTPGEKRDPSSELESVEGIRTKGPMSLSGSKEHTLKSTWVVWYRPPTPKYSDYEKSTIPLASISSVESFWSIYAHLKRPSLLPTISDYHIFKKGIRPVWEDEANKTGGKWVVRLKKGVADRYWEDLLLAMVGDQFAEASDEVCGAVLSVRGGEDVLSVWTRIDGGRNIKIRETIKRLLGFPVDTNISVSSYAEIFHPVQRSRVVRSLARQTIPRPGLGMSRLRGDERPMGTKEHDGTSFSDEQRLFPPSTARPVNTLTGRARDSGPVRAQGKQGRMSNKQPGFGVTLPRLENTTDYDTSERPSKRRRCDSQDKPSGRAISISDDDLLEPPVPETSSIAGNSARRSSVSSQPSGKTKRPKKRRNNEYREVERIFKVPRHQVSPTKRHNLWSGDEDQDEQFTENAARERRSGIFKPVAKSIDVEKSPETPMHEIMASVEIYGPNGSSGNRVPEGPPLQNPFIAADEQDHRSDSRESPDELQGEATVKPVPIFVRRGGKKKTSDESDMEEQRPPCRLQPSPSDIRPTTFTSGFSRSKGKLRKNPKPKKSRSVDQVFKATYVRIGAIERRPSEGETVDLNINPTQGTITLLGFPKDMSPIQLRRVTKVEQGEEPSRKIRLSLSRTNEPDDQLQLDMELSSSEAKGDLCALLQDQGARVFSREEKYMDKAFTRKNKRILDQKAHGSKHLPDHGTGQRSPEKMTKPEASKRVKLSDALQGHDGNTAGQKQTHLDTAPATLPRATCNPSNAQHETVEIQVKKYKSLWSSPIRETRSMSRRAPPTTVVCDDGDEDHGPQPKSDVNTEKWHTPLVYPRFGKKKAEVDVQDRERLRDNEFLNDNLIGFYIRFLEDHLERNNKETAKRVYFFNSYFFATLTNWSRGKKSVNYDGVQKWTRNVDIFRHDYIVVPINENAHWYVAIICNLPNLPGVSKETTTHTAPAGGEEPSSRPDSEVREVPETPEPGEGSANVTEEVGRDTEPAKEELTRQSLASMSLSDKDIRRELGSKTPYICGQLSEGPRSSSSPAKASSPAISTKASEQADSKDAHLGVTGSPRKPKKQKRKPPGVRHDVRQPIIITFDSLDLARSPTISILRDYLYAEAKSKRGIEIDKSMIKGMTARGIPLQPNYSDCGLYLLAYVEKFVQDPDSFVRKLLRKEMSTDEDWPPLRSGLLRFRLRNFLDELYDEQDRLNPDKASTQHVMADKQPISFLLGPSAPDTAENKDRCSNARMLQTSRGPTTIQATSNSYRSSNGRSAAKQLRALTTSSIDQLTKDPRTRDQQSSVDAKHSLSRALEPDTGEATAHPGRGEAIEVPHSQEDIQLPDSPSQKADRKKEAASRSSGIQAVRPEDQDIVRVEEDGSVEEYSGVESSAKPQRFKVQVTGTPPPSTGERGSGKGSPRVTKHKPKKDGES</sequence>
<dbReference type="InterPro" id="IPR001040">
    <property type="entry name" value="TIF_eIF_4E"/>
</dbReference>